<evidence type="ECO:0008006" key="3">
    <source>
        <dbReference type="Google" id="ProtNLM"/>
    </source>
</evidence>
<dbReference type="RefSeq" id="WP_304447130.1">
    <property type="nucleotide sequence ID" value="NZ_JARRAH010000001.1"/>
</dbReference>
<comment type="caution">
    <text evidence="1">The sequence shown here is derived from an EMBL/GenBank/DDBJ whole genome shotgun (WGS) entry which is preliminary data.</text>
</comment>
<dbReference type="Proteomes" id="UP001596406">
    <property type="component" value="Unassembled WGS sequence"/>
</dbReference>
<accession>A0ABD5U9E4</accession>
<reference evidence="1 2" key="1">
    <citation type="journal article" date="2019" name="Int. J. Syst. Evol. Microbiol.">
        <title>The Global Catalogue of Microorganisms (GCM) 10K type strain sequencing project: providing services to taxonomists for standard genome sequencing and annotation.</title>
        <authorList>
            <consortium name="The Broad Institute Genomics Platform"/>
            <consortium name="The Broad Institute Genome Sequencing Center for Infectious Disease"/>
            <person name="Wu L."/>
            <person name="Ma J."/>
        </authorList>
    </citation>
    <scope>NUCLEOTIDE SEQUENCE [LARGE SCALE GENOMIC DNA]</scope>
    <source>
        <strain evidence="1 2">PSRA2</strain>
    </source>
</reference>
<dbReference type="EMBL" id="JBHSXM010000001">
    <property type="protein sequence ID" value="MFC6835428.1"/>
    <property type="molecule type" value="Genomic_DNA"/>
</dbReference>
<dbReference type="AlphaFoldDB" id="A0ABD5U9E4"/>
<keyword evidence="2" id="KW-1185">Reference proteome</keyword>
<name>A0ABD5U9E4_9EURY</name>
<organism evidence="1 2">
    <name type="scientific">Halomarina ordinaria</name>
    <dbReference type="NCBI Taxonomy" id="3033939"/>
    <lineage>
        <taxon>Archaea</taxon>
        <taxon>Methanobacteriati</taxon>
        <taxon>Methanobacteriota</taxon>
        <taxon>Stenosarchaea group</taxon>
        <taxon>Halobacteria</taxon>
        <taxon>Halobacteriales</taxon>
        <taxon>Natronomonadaceae</taxon>
        <taxon>Halomarina</taxon>
    </lineage>
</organism>
<evidence type="ECO:0000313" key="2">
    <source>
        <dbReference type="Proteomes" id="UP001596406"/>
    </source>
</evidence>
<sequence length="176" mass="18886">MTRTPADGGATRDAGGRDDPVEVVRHVHFAMTGSFPLRLADLFFADDALYVAEYGHLTPLFGLGTGEHRRAAADARRTYEEGGAEAVLRRADTVRRYAPEALDRVTLHDGGWLGRPRVAVSPATGRGHAYRLHEVPEFDALADAVSEWGVGRGVTVECGSGIGGGPVERLARLLPE</sequence>
<proteinExistence type="predicted"/>
<gene>
    <name evidence="1" type="ORF">ACFQHK_02775</name>
</gene>
<protein>
    <recommendedName>
        <fullName evidence="3">SAM-dependent methyltransferase</fullName>
    </recommendedName>
</protein>
<evidence type="ECO:0000313" key="1">
    <source>
        <dbReference type="EMBL" id="MFC6835428.1"/>
    </source>
</evidence>